<evidence type="ECO:0000313" key="1">
    <source>
        <dbReference type="EMBL" id="TAI48676.1"/>
    </source>
</evidence>
<comment type="caution">
    <text evidence="1">The sequence shown here is derived from an EMBL/GenBank/DDBJ whole genome shotgun (WGS) entry which is preliminary data.</text>
</comment>
<accession>A0A4Q8QKB0</accession>
<keyword evidence="2" id="KW-1185">Reference proteome</keyword>
<dbReference type="AlphaFoldDB" id="A0A4Q8QKB0"/>
<dbReference type="CDD" id="cd03794">
    <property type="entry name" value="GT4_WbuB-like"/>
    <property type="match status" value="1"/>
</dbReference>
<dbReference type="OrthoDB" id="9794575at2"/>
<evidence type="ECO:0000313" key="2">
    <source>
        <dbReference type="Proteomes" id="UP000291981"/>
    </source>
</evidence>
<dbReference type="SUPFAM" id="SSF53756">
    <property type="entry name" value="UDP-Glycosyltransferase/glycogen phosphorylase"/>
    <property type="match status" value="1"/>
</dbReference>
<dbReference type="EMBL" id="SGIU01000001">
    <property type="protein sequence ID" value="TAI48676.1"/>
    <property type="molecule type" value="Genomic_DNA"/>
</dbReference>
<reference evidence="1 2" key="1">
    <citation type="submission" date="2019-02" db="EMBL/GenBank/DDBJ databases">
        <title>Draft genome sequence of Muricauda sp. 176CP4-71.</title>
        <authorList>
            <person name="Park J.-S."/>
        </authorList>
    </citation>
    <scope>NUCLEOTIDE SEQUENCE [LARGE SCALE GENOMIC DNA]</scope>
    <source>
        <strain evidence="1 2">176CP4-71</strain>
    </source>
</reference>
<sequence length="424" mass="48257">MQKVLIITYYWPPAGGPGVQRWLKFVKYLPEFGYQPIVYIPENPNYPILDKNLLKEVPEGLKILKSPIKEPYRWASLLSKKNTKSISSGIIPEKKPTLVERLLLWIRGNFFIPDARKAWVKPSIAFLSKVLVEEDIKTVITTGPPHSLHLIGMGLKAKYPIQWIADFRDPWTSIGYHKRLKLMASSARKHKTMEHEVLNKADKIITTSETTKQEFEEITKKPIAVITNGYEQIDSSAGMGKAQHFTLSHFGSLLTGRNPESLWTALQELVQENEDFKSALRIQLAGVVGQEVLQSVHAQGLSGFVDELGYLSHQENLKKQQESQILVLLEIDSKETKGIIPGKLFEYLAAKRPILAIGPKYWESAQMVLDTQSGRVFQHNEKDALKTVLLEWFEKYQRGDLGINSKGIEKYHRRSLTEALANFI</sequence>
<organism evidence="1 2">
    <name type="scientific">Flagellimonas allohymeniacidonis</name>
    <dbReference type="NCBI Taxonomy" id="2517819"/>
    <lineage>
        <taxon>Bacteria</taxon>
        <taxon>Pseudomonadati</taxon>
        <taxon>Bacteroidota</taxon>
        <taxon>Flavobacteriia</taxon>
        <taxon>Flavobacteriales</taxon>
        <taxon>Flavobacteriaceae</taxon>
        <taxon>Flagellimonas</taxon>
    </lineage>
</organism>
<dbReference type="RefSeq" id="WP_130609148.1">
    <property type="nucleotide sequence ID" value="NZ_SGIU01000001.1"/>
</dbReference>
<dbReference type="Gene3D" id="3.40.50.2000">
    <property type="entry name" value="Glycogen Phosphorylase B"/>
    <property type="match status" value="2"/>
</dbReference>
<dbReference type="Proteomes" id="UP000291981">
    <property type="component" value="Unassembled WGS sequence"/>
</dbReference>
<name>A0A4Q8QKB0_9FLAO</name>
<dbReference type="GO" id="GO:0016740">
    <property type="term" value="F:transferase activity"/>
    <property type="evidence" value="ECO:0007669"/>
    <property type="project" value="UniProtKB-KW"/>
</dbReference>
<gene>
    <name evidence="1" type="ORF">EW142_02425</name>
</gene>
<keyword evidence="1" id="KW-0808">Transferase</keyword>
<protein>
    <submittedName>
        <fullName evidence="1">Glycosyl transferase family 1</fullName>
    </submittedName>
</protein>
<proteinExistence type="predicted"/>